<accession>A0AAW1QIU7</accession>
<dbReference type="SUPFAM" id="SSF53335">
    <property type="entry name" value="S-adenosyl-L-methionine-dependent methyltransferases"/>
    <property type="match status" value="1"/>
</dbReference>
<dbReference type="Proteomes" id="UP001438707">
    <property type="component" value="Unassembled WGS sequence"/>
</dbReference>
<gene>
    <name evidence="1" type="ORF">WJX74_008717</name>
</gene>
<dbReference type="Gene3D" id="3.40.50.150">
    <property type="entry name" value="Vaccinia Virus protein VP39"/>
    <property type="match status" value="1"/>
</dbReference>
<evidence type="ECO:0000313" key="1">
    <source>
        <dbReference type="EMBL" id="KAK9821394.1"/>
    </source>
</evidence>
<sequence length="183" mass="20472">MEANRKQAAKDWEINLTHRAAELKSGGYLVATVPTYTPGASYLRLLSWAYASWKSISNKLTEEEFRTFFIGIWHRSREELLAPMAEGSALHKTFEVVEARLDDITSPPWLMYQQDKDAGKLALNYANYCMAIGGGLLQDHLRRRPPAEIESIVKAFHAGVIAAAAADVQEIKMPIGLLVLKKL</sequence>
<dbReference type="AlphaFoldDB" id="A0AAW1QIU7"/>
<dbReference type="EMBL" id="JALJOS010000038">
    <property type="protein sequence ID" value="KAK9821394.1"/>
    <property type="molecule type" value="Genomic_DNA"/>
</dbReference>
<reference evidence="1 2" key="1">
    <citation type="journal article" date="2024" name="Nat. Commun.">
        <title>Phylogenomics reveals the evolutionary origins of lichenization in chlorophyte algae.</title>
        <authorList>
            <person name="Puginier C."/>
            <person name="Libourel C."/>
            <person name="Otte J."/>
            <person name="Skaloud P."/>
            <person name="Haon M."/>
            <person name="Grisel S."/>
            <person name="Petersen M."/>
            <person name="Berrin J.G."/>
            <person name="Delaux P.M."/>
            <person name="Dal Grande F."/>
            <person name="Keller J."/>
        </authorList>
    </citation>
    <scope>NUCLEOTIDE SEQUENCE [LARGE SCALE GENOMIC DNA]</scope>
    <source>
        <strain evidence="1 2">SAG 2145</strain>
    </source>
</reference>
<comment type="caution">
    <text evidence="1">The sequence shown here is derived from an EMBL/GenBank/DDBJ whole genome shotgun (WGS) entry which is preliminary data.</text>
</comment>
<evidence type="ECO:0000313" key="2">
    <source>
        <dbReference type="Proteomes" id="UP001438707"/>
    </source>
</evidence>
<keyword evidence="2" id="KW-1185">Reference proteome</keyword>
<proteinExistence type="predicted"/>
<organism evidence="1 2">
    <name type="scientific">Apatococcus lobatus</name>
    <dbReference type="NCBI Taxonomy" id="904363"/>
    <lineage>
        <taxon>Eukaryota</taxon>
        <taxon>Viridiplantae</taxon>
        <taxon>Chlorophyta</taxon>
        <taxon>core chlorophytes</taxon>
        <taxon>Trebouxiophyceae</taxon>
        <taxon>Chlorellales</taxon>
        <taxon>Chlorellaceae</taxon>
        <taxon>Apatococcus</taxon>
    </lineage>
</organism>
<protein>
    <submittedName>
        <fullName evidence="1">Uncharacterized protein</fullName>
    </submittedName>
</protein>
<dbReference type="InterPro" id="IPR029063">
    <property type="entry name" value="SAM-dependent_MTases_sf"/>
</dbReference>
<name>A0AAW1QIU7_9CHLO</name>